<organism evidence="2 3">
    <name type="scientific">Neptunomonas concharum</name>
    <dbReference type="NCBI Taxonomy" id="1031538"/>
    <lineage>
        <taxon>Bacteria</taxon>
        <taxon>Pseudomonadati</taxon>
        <taxon>Pseudomonadota</taxon>
        <taxon>Gammaproteobacteria</taxon>
        <taxon>Oceanospirillales</taxon>
        <taxon>Oceanospirillaceae</taxon>
        <taxon>Neptunomonas</taxon>
    </lineage>
</organism>
<keyword evidence="1" id="KW-1133">Transmembrane helix</keyword>
<keyword evidence="1" id="KW-0472">Membrane</keyword>
<feature type="transmembrane region" description="Helical" evidence="1">
    <location>
        <begin position="12"/>
        <end position="35"/>
    </location>
</feature>
<dbReference type="KEGG" id="ncu:F0U83_16410"/>
<keyword evidence="3" id="KW-1185">Reference proteome</keyword>
<name>A0A5P1REY5_9GAMM</name>
<dbReference type="NCBIfam" id="TIGR02532">
    <property type="entry name" value="IV_pilin_GFxxxE"/>
    <property type="match status" value="1"/>
</dbReference>
<dbReference type="AlphaFoldDB" id="A0A5P1REY5"/>
<dbReference type="OrthoDB" id="6119010at2"/>
<proteinExistence type="predicted"/>
<gene>
    <name evidence="2" type="ORF">F0U83_16410</name>
</gene>
<dbReference type="SUPFAM" id="SSF54523">
    <property type="entry name" value="Pili subunits"/>
    <property type="match status" value="1"/>
</dbReference>
<evidence type="ECO:0000256" key="1">
    <source>
        <dbReference type="SAM" id="Phobius"/>
    </source>
</evidence>
<reference evidence="2 3" key="1">
    <citation type="journal article" date="2019" name="Biochem. Eng. J.">
        <title>Metabolic engineering of the marine bacteria Neptunomonas concharum for the production of acetoin and meso-2,3-butanediol from acetate.</title>
        <authorList>
            <person name="Li W."/>
            <person name="Pu N."/>
            <person name="Liu C.-X."/>
            <person name="Yuan Q.-P."/>
            <person name="Li Z.-J."/>
        </authorList>
    </citation>
    <scope>NUCLEOTIDE SEQUENCE [LARGE SCALE GENOMIC DNA]</scope>
    <source>
        <strain evidence="2 3">JCM17730</strain>
    </source>
</reference>
<dbReference type="InterPro" id="IPR012902">
    <property type="entry name" value="N_methyl_site"/>
</dbReference>
<keyword evidence="1" id="KW-0812">Transmembrane</keyword>
<dbReference type="Proteomes" id="UP000324760">
    <property type="component" value="Chromosome"/>
</dbReference>
<evidence type="ECO:0000313" key="2">
    <source>
        <dbReference type="EMBL" id="QEQ98167.1"/>
    </source>
</evidence>
<sequence>MVNAMRRNNRGFTLLELVISLLVIVILYGVLSVYLGRIAESAERAAVQGMLGQLQAQINIRMTKFYIEGRPEKASALLLENPFDWIPSQAKLYAGEINKNVNSTMLEKGFWYFDSDANELIYKTRRNTYLKVGEGDGSELRFVLKLNHAMADNPANGANYNVSVAPLWPYTWKIKASSK</sequence>
<dbReference type="EMBL" id="CP043869">
    <property type="protein sequence ID" value="QEQ98167.1"/>
    <property type="molecule type" value="Genomic_DNA"/>
</dbReference>
<protein>
    <submittedName>
        <fullName evidence="2">Prepilin-type N-terminal cleavage/methylation domain-containing protein</fullName>
    </submittedName>
</protein>
<evidence type="ECO:0000313" key="3">
    <source>
        <dbReference type="Proteomes" id="UP000324760"/>
    </source>
</evidence>
<dbReference type="Pfam" id="PF07963">
    <property type="entry name" value="N_methyl"/>
    <property type="match status" value="1"/>
</dbReference>
<accession>A0A5P1REY5</accession>
<dbReference type="InterPro" id="IPR045584">
    <property type="entry name" value="Pilin-like"/>
</dbReference>